<accession>A0A8H6SIB4</accession>
<feature type="compositionally biased region" description="Polar residues" evidence="1">
    <location>
        <begin position="935"/>
        <end position="946"/>
    </location>
</feature>
<organism evidence="2 3">
    <name type="scientific">Mycena indigotica</name>
    <dbReference type="NCBI Taxonomy" id="2126181"/>
    <lineage>
        <taxon>Eukaryota</taxon>
        <taxon>Fungi</taxon>
        <taxon>Dikarya</taxon>
        <taxon>Basidiomycota</taxon>
        <taxon>Agaricomycotina</taxon>
        <taxon>Agaricomycetes</taxon>
        <taxon>Agaricomycetidae</taxon>
        <taxon>Agaricales</taxon>
        <taxon>Marasmiineae</taxon>
        <taxon>Mycenaceae</taxon>
        <taxon>Mycena</taxon>
    </lineage>
</organism>
<dbReference type="GeneID" id="59347957"/>
<evidence type="ECO:0000256" key="1">
    <source>
        <dbReference type="SAM" id="MobiDB-lite"/>
    </source>
</evidence>
<evidence type="ECO:0000313" key="3">
    <source>
        <dbReference type="Proteomes" id="UP000636479"/>
    </source>
</evidence>
<comment type="caution">
    <text evidence="2">The sequence shown here is derived from an EMBL/GenBank/DDBJ whole genome shotgun (WGS) entry which is preliminary data.</text>
</comment>
<keyword evidence="3" id="KW-1185">Reference proteome</keyword>
<reference evidence="2" key="1">
    <citation type="submission" date="2020-05" db="EMBL/GenBank/DDBJ databases">
        <title>Mycena genomes resolve the evolution of fungal bioluminescence.</title>
        <authorList>
            <person name="Tsai I.J."/>
        </authorList>
    </citation>
    <scope>NUCLEOTIDE SEQUENCE</scope>
    <source>
        <strain evidence="2">171206Taipei</strain>
    </source>
</reference>
<gene>
    <name evidence="2" type="ORF">MIND_00878400</name>
</gene>
<sequence length="961" mass="108907">MRHESPTMQPSPSAVSRGEATIAALKRSPIESIEDAVPVLSKFLALAFQNNGLPVDDDTVAEAVCRNELMDRPPLLALLRTAHAEAGDFSRVLNSPLFPSLVSVVARETLREWRPAIKSRAQNANVLPQWMPKPNILAHPAYRDVDVQRHLASLHLRKTWTYNTFLRIILHDLGRFKQDVILSARVERLFSPHDKLFVNAAGTGKTRLCYEGLCSNWGFYFTFDVGENLLGSYDLPRVFRDYCRIIQEGRDRDLGFRHFDAVLLARLLVFQEFLGIVTPSVSDTLTDQHKVRWLENQLASGSGEDLYSTIATALLENDASHLADHITDALRKIRAVIGHDAPLFIVLDEAQLAYLTFEDEDSSLLERIIRSWKALTGGGCTFVCPSSPLSEFTLGEDLGFHSISETGSFDDPDVHETYVQQFLPPNLRDSPSGRFLVARLWRWCRGRYRLTDKFLSILLEEGLDYPHSCLSELIRSSTGLKPLDAVEMSVEEACPSDLAWGFFNIRQFDFSELSPDHKDLVVEILYRYMSTHQGRHFDAGEHLDLVNHSYARFADAKLSQIIFDEPFVLVRAARQLFPFPLPPERGRPHHHPSTFIGSLRINPPRTRQSLAHCLAFYVAQVLGKPRLLPDIMSFPHAVPGWARQTAQLVRLFIDEKGDIQHEAVLLDFFESSRPLATATDTLEETTRWIAHKYGTAFCIPSSPNVDLLYALQLADKSFIWVAVRLFPTDEPVMDDRLRPAISLLDIDSLFLEEEVDSTLSKRATNGLRSLPGVRQRPCVLRAVSSFPVEVDLRTSIDKRSRDLVQLSLIKLRRKEDQVMQEVFFAAIVSGLIAGTKRKSRWDDAPLHMERKRARILRHELESLQRDQWDEYSDYSAHIATPHYSYDIPYQEMYGTGLDSAPEIPIAPTTRRKPRRRKSQLESSNAKATKGKSGRSNKANTNGSSVVVRNKRRTVGRAGKIM</sequence>
<dbReference type="OrthoDB" id="2393824at2759"/>
<feature type="region of interest" description="Disordered" evidence="1">
    <location>
        <begin position="898"/>
        <end position="961"/>
    </location>
</feature>
<dbReference type="EMBL" id="JACAZF010000007">
    <property type="protein sequence ID" value="KAF7299295.1"/>
    <property type="molecule type" value="Genomic_DNA"/>
</dbReference>
<protein>
    <submittedName>
        <fullName evidence="2">Uncharacterized protein</fullName>
    </submittedName>
</protein>
<name>A0A8H6SIB4_9AGAR</name>
<dbReference type="Proteomes" id="UP000636479">
    <property type="component" value="Unassembled WGS sequence"/>
</dbReference>
<evidence type="ECO:0000313" key="2">
    <source>
        <dbReference type="EMBL" id="KAF7299295.1"/>
    </source>
</evidence>
<dbReference type="AlphaFoldDB" id="A0A8H6SIB4"/>
<proteinExistence type="predicted"/>
<dbReference type="RefSeq" id="XP_037218683.1">
    <property type="nucleotide sequence ID" value="XM_037365441.1"/>
</dbReference>